<keyword evidence="10" id="KW-0418">Kinase</keyword>
<evidence type="ECO:0000259" key="18">
    <source>
        <dbReference type="PROSITE" id="PS50109"/>
    </source>
</evidence>
<keyword evidence="11" id="KW-0067">ATP-binding</keyword>
<comment type="catalytic activity">
    <reaction evidence="1">
        <text>ATP + protein L-histidine = ADP + protein N-phospho-L-histidine.</text>
        <dbReference type="EC" id="2.7.13.3"/>
    </reaction>
</comment>
<dbReference type="InterPro" id="IPR005467">
    <property type="entry name" value="His_kinase_dom"/>
</dbReference>
<comment type="function">
    <text evidence="15">Member of the two-component regulatory system DctB/DctD involved in the transport of C4-dicarboxylates. DctB functions as a membrane-associated protein kinase that phosphorylates DctD in response to environmental signals.</text>
</comment>
<dbReference type="OrthoDB" id="7568856at2"/>
<keyword evidence="12 17" id="KW-1133">Transmembrane helix</keyword>
<reference evidence="19 20" key="1">
    <citation type="submission" date="2015-04" db="EMBL/GenBank/DDBJ databases">
        <title>The draft genome sequence of Roseovarius sp.R12b.</title>
        <authorList>
            <person name="Li G."/>
            <person name="Lai Q."/>
            <person name="Shao Z."/>
            <person name="Yan P."/>
        </authorList>
    </citation>
    <scope>NUCLEOTIDE SEQUENCE [LARGE SCALE GENOMIC DNA]</scope>
    <source>
        <strain evidence="19 20">R12B</strain>
    </source>
</reference>
<comment type="caution">
    <text evidence="19">The sequence shown here is derived from an EMBL/GenBank/DDBJ whole genome shotgun (WGS) entry which is preliminary data.</text>
</comment>
<evidence type="ECO:0000256" key="8">
    <source>
        <dbReference type="ARBA" id="ARBA00022692"/>
    </source>
</evidence>
<dbReference type="Gene3D" id="3.30.565.10">
    <property type="entry name" value="Histidine kinase-like ATPase, C-terminal domain"/>
    <property type="match status" value="1"/>
</dbReference>
<evidence type="ECO:0000256" key="9">
    <source>
        <dbReference type="ARBA" id="ARBA00022741"/>
    </source>
</evidence>
<keyword evidence="6" id="KW-0597">Phosphoprotein</keyword>
<evidence type="ECO:0000256" key="6">
    <source>
        <dbReference type="ARBA" id="ARBA00022553"/>
    </source>
</evidence>
<keyword evidence="5" id="KW-0997">Cell inner membrane</keyword>
<feature type="transmembrane region" description="Helical" evidence="17">
    <location>
        <begin position="276"/>
        <end position="298"/>
    </location>
</feature>
<dbReference type="PRINTS" id="PR00344">
    <property type="entry name" value="BCTRLSENSOR"/>
</dbReference>
<evidence type="ECO:0000256" key="7">
    <source>
        <dbReference type="ARBA" id="ARBA00022679"/>
    </source>
</evidence>
<dbReference type="Gene3D" id="1.10.287.130">
    <property type="match status" value="1"/>
</dbReference>
<evidence type="ECO:0000256" key="5">
    <source>
        <dbReference type="ARBA" id="ARBA00022519"/>
    </source>
</evidence>
<dbReference type="CDD" id="cd00082">
    <property type="entry name" value="HisKA"/>
    <property type="match status" value="1"/>
</dbReference>
<dbReference type="InterPro" id="IPR004358">
    <property type="entry name" value="Sig_transdc_His_kin-like_C"/>
</dbReference>
<evidence type="ECO:0000256" key="3">
    <source>
        <dbReference type="ARBA" id="ARBA00012438"/>
    </source>
</evidence>
<keyword evidence="4" id="KW-1003">Cell membrane</keyword>
<evidence type="ECO:0000256" key="15">
    <source>
        <dbReference type="ARBA" id="ARBA00059004"/>
    </source>
</evidence>
<dbReference type="PANTHER" id="PTHR43065:SF46">
    <property type="entry name" value="C4-DICARBOXYLATE TRANSPORT SENSOR PROTEIN DCTB"/>
    <property type="match status" value="1"/>
</dbReference>
<dbReference type="GO" id="GO:0005524">
    <property type="term" value="F:ATP binding"/>
    <property type="evidence" value="ECO:0007669"/>
    <property type="project" value="UniProtKB-KW"/>
</dbReference>
<evidence type="ECO:0000256" key="4">
    <source>
        <dbReference type="ARBA" id="ARBA00022475"/>
    </source>
</evidence>
<keyword evidence="14 17" id="KW-0472">Membrane</keyword>
<keyword evidence="7" id="KW-0808">Transferase</keyword>
<keyword evidence="8 17" id="KW-0812">Transmembrane</keyword>
<dbReference type="RefSeq" id="WP_057792324.1">
    <property type="nucleotide sequence ID" value="NZ_LAXJ01000007.1"/>
</dbReference>
<dbReference type="EC" id="2.7.13.3" evidence="3"/>
<feature type="domain" description="Histidine kinase" evidence="18">
    <location>
        <begin position="365"/>
        <end position="577"/>
    </location>
</feature>
<dbReference type="Proteomes" id="UP000051295">
    <property type="component" value="Unassembled WGS sequence"/>
</dbReference>
<evidence type="ECO:0000313" key="20">
    <source>
        <dbReference type="Proteomes" id="UP000051295"/>
    </source>
</evidence>
<dbReference type="GO" id="GO:0005886">
    <property type="term" value="C:plasma membrane"/>
    <property type="evidence" value="ECO:0007669"/>
    <property type="project" value="UniProtKB-SubCell"/>
</dbReference>
<dbReference type="InterPro" id="IPR003661">
    <property type="entry name" value="HisK_dim/P_dom"/>
</dbReference>
<dbReference type="STRING" id="1641875.XM53_08665"/>
<proteinExistence type="predicted"/>
<evidence type="ECO:0000256" key="16">
    <source>
        <dbReference type="ARBA" id="ARBA00073143"/>
    </source>
</evidence>
<dbReference type="AlphaFoldDB" id="A0A0T5NW84"/>
<keyword evidence="9" id="KW-0547">Nucleotide-binding</keyword>
<dbReference type="FunFam" id="1.10.287.130:FF:000049">
    <property type="entry name" value="C4-dicarboxylate transport sensor protein DctB"/>
    <property type="match status" value="1"/>
</dbReference>
<keyword evidence="20" id="KW-1185">Reference proteome</keyword>
<comment type="subcellular location">
    <subcellularLocation>
        <location evidence="2">Cell inner membrane</location>
        <topology evidence="2">Multi-pass membrane protein</topology>
    </subcellularLocation>
</comment>
<dbReference type="PANTHER" id="PTHR43065">
    <property type="entry name" value="SENSOR HISTIDINE KINASE"/>
    <property type="match status" value="1"/>
</dbReference>
<evidence type="ECO:0000313" key="19">
    <source>
        <dbReference type="EMBL" id="KRS13203.1"/>
    </source>
</evidence>
<dbReference type="EMBL" id="LAXJ01000007">
    <property type="protein sequence ID" value="KRS13203.1"/>
    <property type="molecule type" value="Genomic_DNA"/>
</dbReference>
<dbReference type="Gene3D" id="3.30.450.20">
    <property type="entry name" value="PAS domain"/>
    <property type="match status" value="1"/>
</dbReference>
<dbReference type="InterPro" id="IPR017055">
    <property type="entry name" value="Sig_transdc_His_kinase_DctB"/>
</dbReference>
<dbReference type="InterPro" id="IPR036097">
    <property type="entry name" value="HisK_dim/P_sf"/>
</dbReference>
<dbReference type="PROSITE" id="PS50109">
    <property type="entry name" value="HIS_KIN"/>
    <property type="match status" value="1"/>
</dbReference>
<evidence type="ECO:0000256" key="13">
    <source>
        <dbReference type="ARBA" id="ARBA00023012"/>
    </source>
</evidence>
<evidence type="ECO:0000256" key="10">
    <source>
        <dbReference type="ARBA" id="ARBA00022777"/>
    </source>
</evidence>
<protein>
    <recommendedName>
        <fullName evidence="16">C4-dicarboxylate transport sensor protein DctB</fullName>
        <ecNumber evidence="3">2.7.13.3</ecNumber>
    </recommendedName>
</protein>
<dbReference type="PIRSF" id="PIRSF036431">
    <property type="entry name" value="STHK_DctB"/>
    <property type="match status" value="1"/>
</dbReference>
<gene>
    <name evidence="19" type="ORF">XM53_08665</name>
</gene>
<evidence type="ECO:0000256" key="1">
    <source>
        <dbReference type="ARBA" id="ARBA00000085"/>
    </source>
</evidence>
<dbReference type="SMART" id="SM00387">
    <property type="entry name" value="HATPase_c"/>
    <property type="match status" value="1"/>
</dbReference>
<dbReference type="Pfam" id="PF02518">
    <property type="entry name" value="HATPase_c"/>
    <property type="match status" value="1"/>
</dbReference>
<evidence type="ECO:0000256" key="11">
    <source>
        <dbReference type="ARBA" id="ARBA00022840"/>
    </source>
</evidence>
<organism evidence="19 20">
    <name type="scientific">Roseovarius atlanticus</name>
    <dbReference type="NCBI Taxonomy" id="1641875"/>
    <lineage>
        <taxon>Bacteria</taxon>
        <taxon>Pseudomonadati</taxon>
        <taxon>Pseudomonadota</taxon>
        <taxon>Alphaproteobacteria</taxon>
        <taxon>Rhodobacterales</taxon>
        <taxon>Roseobacteraceae</taxon>
        <taxon>Roseovarius</taxon>
    </lineage>
</organism>
<evidence type="ECO:0000256" key="17">
    <source>
        <dbReference type="SAM" id="Phobius"/>
    </source>
</evidence>
<accession>A0A0T5NW84</accession>
<dbReference type="SUPFAM" id="SSF47384">
    <property type="entry name" value="Homodimeric domain of signal transducing histidine kinase"/>
    <property type="match status" value="1"/>
</dbReference>
<evidence type="ECO:0000256" key="2">
    <source>
        <dbReference type="ARBA" id="ARBA00004429"/>
    </source>
</evidence>
<keyword evidence="13" id="KW-0902">Two-component regulatory system</keyword>
<dbReference type="PATRIC" id="fig|1641875.4.peg.4134"/>
<evidence type="ECO:0000256" key="12">
    <source>
        <dbReference type="ARBA" id="ARBA00022989"/>
    </source>
</evidence>
<sequence length="582" mass="61897">MFSLLRARWIVITLFLLAVVAAAATVWRYGYSQGLTQLSKQGRADLALAADRFTGEMRRFRELAVLMSDHPELADLTGDAPDVPAATQLLQEAVDKSGAAALIFTDAAGAVLAEAGEVALDPSGSSYFARAMHGALGSFFGRLGPDGRRVYAYAAPSFAVDGSIRGSLIAVVDIAEIEWGWIGGQPVVFFTDDNGRVFLSNRAEVLGWRIRPDGAGLAAPEDDASAGDTTGLAPDIWTLDHGDYLPKRALHLASPKPVIGMTGHALMNVAPVSRMAGLQSAFFAAICLAFGAVLLLLAERRRALAISNAQLEVRVADRTAELSHTNAALRREVAERMEAEAALTRAQEDLVQAGKLGALGQMSAGISHELNQPLMAIQQFADNGASFLDSGKTGAARHNLSRISDLAGRAARIIRNLRAFARNEAEPAGKVDLVSVIDSAVEMTEQRLDREGVALEWHRPEFPVYVLAGEVRLGQVFVNLINNAIDAMGGQPCKRIELTLVAGNRPTVTVRDTGPGISDPSKIFEPFYTTKEVGGEDGLGLGLSISYGLVESFGGRISGSNAPDGGAIFRVELDPWQDEAAA</sequence>
<dbReference type="SMART" id="SM00388">
    <property type="entry name" value="HisKA"/>
    <property type="match status" value="1"/>
</dbReference>
<evidence type="ECO:0000256" key="14">
    <source>
        <dbReference type="ARBA" id="ARBA00023136"/>
    </source>
</evidence>
<name>A0A0T5NW84_9RHOB</name>
<dbReference type="InterPro" id="IPR003594">
    <property type="entry name" value="HATPase_dom"/>
</dbReference>
<dbReference type="InterPro" id="IPR036890">
    <property type="entry name" value="HATPase_C_sf"/>
</dbReference>
<dbReference type="SUPFAM" id="SSF55874">
    <property type="entry name" value="ATPase domain of HSP90 chaperone/DNA topoisomerase II/histidine kinase"/>
    <property type="match status" value="1"/>
</dbReference>
<dbReference type="GO" id="GO:0000155">
    <property type="term" value="F:phosphorelay sensor kinase activity"/>
    <property type="evidence" value="ECO:0007669"/>
    <property type="project" value="InterPro"/>
</dbReference>
<dbReference type="Pfam" id="PF00512">
    <property type="entry name" value="HisKA"/>
    <property type="match status" value="1"/>
</dbReference>